<dbReference type="Pfam" id="PF00496">
    <property type="entry name" value="SBP_bac_5"/>
    <property type="match status" value="1"/>
</dbReference>
<evidence type="ECO:0000256" key="1">
    <source>
        <dbReference type="SAM" id="MobiDB-lite"/>
    </source>
</evidence>
<sequence length="576" mass="62689">MVALTAMTVVVGMSACTKVEDNGNSATPSKSTQEGGISKDPADSKGPAPEIAGAKKGGTAYILRRNDFSHLDPSRQYSVTAMALGQLYYRTLTTFKDLGNNKLLLVGDLAEDTGKDVKGDCKTWEYKIKKGIKYEDGTEVKAADIAYGVTRMFNDALVGGPTYMMEWLADTPQYTSVFDHAKPENKDKLAPGITVVDDYTVKFDFKKAHCEVPYAFNLPFGVPVPKAKDTGTNYDLAPVSTGPYKITKFTKGSEIILERNTNWDPNTDPIRHAYPDKFHVKLGIATATVTQRLIADVGDDQFAFTSGIDPAQVSSIASNAALQNRIISEITPFMFYMWINNQRVKDLKVRQALNWAIDRDAYIKSLGGDKLGTPGTTLLSPLTIGYEAYDAYPGGPTGNPTKAKELLGGATPELVLAHGDDPDAQTQAVAIKTGLEKAGFKITLVATPADSFLDKIGEKNNPWDLYVSGWAADWPSGASTLPVLWDGRTIKDANNQDYPYFNNDDVNKEFDRINALPDSAAAAKAWAALDKKLMTEFAPCVPLTFDRDYLVYGSKVGGLFESDVLGTVAFVNVHLK</sequence>
<organism evidence="3 4">
    <name type="scientific">Rhizocola hellebori</name>
    <dbReference type="NCBI Taxonomy" id="1392758"/>
    <lineage>
        <taxon>Bacteria</taxon>
        <taxon>Bacillati</taxon>
        <taxon>Actinomycetota</taxon>
        <taxon>Actinomycetes</taxon>
        <taxon>Micromonosporales</taxon>
        <taxon>Micromonosporaceae</taxon>
        <taxon>Rhizocola</taxon>
    </lineage>
</organism>
<accession>A0A8J3VLJ4</accession>
<dbReference type="Proteomes" id="UP000612899">
    <property type="component" value="Unassembled WGS sequence"/>
</dbReference>
<evidence type="ECO:0000259" key="2">
    <source>
        <dbReference type="Pfam" id="PF00496"/>
    </source>
</evidence>
<comment type="caution">
    <text evidence="3">The sequence shown here is derived from an EMBL/GenBank/DDBJ whole genome shotgun (WGS) entry which is preliminary data.</text>
</comment>
<dbReference type="GO" id="GO:0015833">
    <property type="term" value="P:peptide transport"/>
    <property type="evidence" value="ECO:0007669"/>
    <property type="project" value="TreeGrafter"/>
</dbReference>
<name>A0A8J3VLJ4_9ACTN</name>
<dbReference type="EMBL" id="BONY01000084">
    <property type="protein sequence ID" value="GIH10106.1"/>
    <property type="molecule type" value="Genomic_DNA"/>
</dbReference>
<dbReference type="InterPro" id="IPR039424">
    <property type="entry name" value="SBP_5"/>
</dbReference>
<dbReference type="GO" id="GO:0043190">
    <property type="term" value="C:ATP-binding cassette (ABC) transporter complex"/>
    <property type="evidence" value="ECO:0007669"/>
    <property type="project" value="InterPro"/>
</dbReference>
<dbReference type="CDD" id="cd08506">
    <property type="entry name" value="PBP2_clavulanate_OppA2"/>
    <property type="match status" value="1"/>
</dbReference>
<keyword evidence="4" id="KW-1185">Reference proteome</keyword>
<dbReference type="SUPFAM" id="SSF53850">
    <property type="entry name" value="Periplasmic binding protein-like II"/>
    <property type="match status" value="1"/>
</dbReference>
<feature type="compositionally biased region" description="Polar residues" evidence="1">
    <location>
        <begin position="22"/>
        <end position="35"/>
    </location>
</feature>
<dbReference type="PANTHER" id="PTHR30290">
    <property type="entry name" value="PERIPLASMIC BINDING COMPONENT OF ABC TRANSPORTER"/>
    <property type="match status" value="1"/>
</dbReference>
<dbReference type="InterPro" id="IPR000914">
    <property type="entry name" value="SBP_5_dom"/>
</dbReference>
<dbReference type="PIRSF" id="PIRSF002741">
    <property type="entry name" value="MppA"/>
    <property type="match status" value="1"/>
</dbReference>
<dbReference type="AlphaFoldDB" id="A0A8J3VLJ4"/>
<proteinExistence type="predicted"/>
<reference evidence="3" key="1">
    <citation type="submission" date="2021-01" db="EMBL/GenBank/DDBJ databases">
        <title>Whole genome shotgun sequence of Rhizocola hellebori NBRC 109834.</title>
        <authorList>
            <person name="Komaki H."/>
            <person name="Tamura T."/>
        </authorList>
    </citation>
    <scope>NUCLEOTIDE SEQUENCE</scope>
    <source>
        <strain evidence="3">NBRC 109834</strain>
    </source>
</reference>
<evidence type="ECO:0000313" key="4">
    <source>
        <dbReference type="Proteomes" id="UP000612899"/>
    </source>
</evidence>
<dbReference type="Gene3D" id="3.10.105.10">
    <property type="entry name" value="Dipeptide-binding Protein, Domain 3"/>
    <property type="match status" value="1"/>
</dbReference>
<protein>
    <submittedName>
        <fullName evidence="3">ABC transporter</fullName>
    </submittedName>
</protein>
<dbReference type="PANTHER" id="PTHR30290:SF83">
    <property type="entry name" value="ABC TRANSPORTER SUBSTRATE-BINDING PROTEIN"/>
    <property type="match status" value="1"/>
</dbReference>
<feature type="region of interest" description="Disordered" evidence="1">
    <location>
        <begin position="20"/>
        <end position="53"/>
    </location>
</feature>
<dbReference type="InterPro" id="IPR030678">
    <property type="entry name" value="Peptide/Ni-bd"/>
</dbReference>
<gene>
    <name evidence="3" type="ORF">Rhe02_81730</name>
</gene>
<dbReference type="GO" id="GO:1904680">
    <property type="term" value="F:peptide transmembrane transporter activity"/>
    <property type="evidence" value="ECO:0007669"/>
    <property type="project" value="TreeGrafter"/>
</dbReference>
<feature type="domain" description="Solute-binding protein family 5" evidence="2">
    <location>
        <begin position="106"/>
        <end position="487"/>
    </location>
</feature>
<dbReference type="GO" id="GO:0042597">
    <property type="term" value="C:periplasmic space"/>
    <property type="evidence" value="ECO:0007669"/>
    <property type="project" value="UniProtKB-ARBA"/>
</dbReference>
<evidence type="ECO:0000313" key="3">
    <source>
        <dbReference type="EMBL" id="GIH10106.1"/>
    </source>
</evidence>
<dbReference type="Gene3D" id="3.40.190.10">
    <property type="entry name" value="Periplasmic binding protein-like II"/>
    <property type="match status" value="1"/>
</dbReference>